<feature type="domain" description="DUF1648" evidence="2">
    <location>
        <begin position="23"/>
        <end position="64"/>
    </location>
</feature>
<dbReference type="Pfam" id="PF07853">
    <property type="entry name" value="DUF1648"/>
    <property type="match status" value="1"/>
</dbReference>
<feature type="transmembrane region" description="Helical" evidence="1">
    <location>
        <begin position="61"/>
        <end position="82"/>
    </location>
</feature>
<dbReference type="Proteomes" id="UP000033640">
    <property type="component" value="Unassembled WGS sequence"/>
</dbReference>
<dbReference type="EMBL" id="JYIW01000026">
    <property type="protein sequence ID" value="KJL28556.1"/>
    <property type="molecule type" value="Genomic_DNA"/>
</dbReference>
<feature type="transmembrane region" description="Helical" evidence="1">
    <location>
        <begin position="103"/>
        <end position="128"/>
    </location>
</feature>
<protein>
    <recommendedName>
        <fullName evidence="2">DUF1648 domain-containing protein</fullName>
    </recommendedName>
</protein>
<organism evidence="3 4">
    <name type="scientific">Microbacterium oxydans</name>
    <dbReference type="NCBI Taxonomy" id="82380"/>
    <lineage>
        <taxon>Bacteria</taxon>
        <taxon>Bacillati</taxon>
        <taxon>Actinomycetota</taxon>
        <taxon>Actinomycetes</taxon>
        <taxon>Micrococcales</taxon>
        <taxon>Microbacteriaceae</taxon>
        <taxon>Microbacterium</taxon>
    </lineage>
</organism>
<keyword evidence="1" id="KW-0472">Membrane</keyword>
<gene>
    <name evidence="3" type="ORF">RS83_03631</name>
</gene>
<feature type="transmembrane region" description="Helical" evidence="1">
    <location>
        <begin position="12"/>
        <end position="35"/>
    </location>
</feature>
<reference evidence="3 4" key="1">
    <citation type="submission" date="2015-02" db="EMBL/GenBank/DDBJ databases">
        <title>Draft genome sequences of ten Microbacterium spp. with emphasis on heavy metal contaminated environments.</title>
        <authorList>
            <person name="Corretto E."/>
        </authorList>
    </citation>
    <scope>NUCLEOTIDE SEQUENCE [LARGE SCALE GENOMIC DNA]</scope>
    <source>
        <strain evidence="3 4">BEL4b</strain>
    </source>
</reference>
<dbReference type="PATRIC" id="fig|82380.11.peg.3656"/>
<evidence type="ECO:0000313" key="3">
    <source>
        <dbReference type="EMBL" id="KJL28556.1"/>
    </source>
</evidence>
<dbReference type="RefSeq" id="WP_052679173.1">
    <property type="nucleotide sequence ID" value="NZ_CAKKLT010000036.1"/>
</dbReference>
<feature type="transmembrane region" description="Helical" evidence="1">
    <location>
        <begin position="140"/>
        <end position="161"/>
    </location>
</feature>
<evidence type="ECO:0000256" key="1">
    <source>
        <dbReference type="SAM" id="Phobius"/>
    </source>
</evidence>
<keyword evidence="1" id="KW-1133">Transmembrane helix</keyword>
<dbReference type="OrthoDB" id="3178004at2"/>
<feature type="transmembrane region" description="Helical" evidence="1">
    <location>
        <begin position="200"/>
        <end position="219"/>
    </location>
</feature>
<keyword evidence="1" id="KW-0812">Transmembrane</keyword>
<comment type="caution">
    <text evidence="3">The sequence shown here is derived from an EMBL/GenBank/DDBJ whole genome shotgun (WGS) entry which is preliminary data.</text>
</comment>
<evidence type="ECO:0000313" key="4">
    <source>
        <dbReference type="Proteomes" id="UP000033640"/>
    </source>
</evidence>
<name>A0A0F0LAF4_9MICO</name>
<dbReference type="InterPro" id="IPR012867">
    <property type="entry name" value="DUF1648"/>
</dbReference>
<sequence length="341" mass="35700">MNADVRRARRAFWWVGVIVPFAMIILSSLVIAAWMPEIPDPSAIHWGTDGVDGFGPRWTNLAVLIGFGGGMVTLFTLIALFAHRMPDAGGDRLPSRPQWSATARFLGASNMGIAALLSTVALAAVGAQRGLANAADTPDIGFWVFVGLVAMVGLGVAAWALQPAVVVAGDESAAEAAPMPLAAEERAVWIRTVSIARSGLIVLGVAVFLSIATAVVLLARDVGAGWFTLAVAVFLVLVTATTLTFRVRASASGLLVRSAVGWPRIEIRAADIAHVRAVHVDPFAEFGGWGYRIATDGRRGVVLRGGSAIEVTRTNGRRFVVTVDDAETGAAVLATAAEKKG</sequence>
<dbReference type="AlphaFoldDB" id="A0A0F0LAF4"/>
<feature type="transmembrane region" description="Helical" evidence="1">
    <location>
        <begin position="225"/>
        <end position="245"/>
    </location>
</feature>
<proteinExistence type="predicted"/>
<evidence type="ECO:0000259" key="2">
    <source>
        <dbReference type="Pfam" id="PF07853"/>
    </source>
</evidence>
<accession>A0A0F0LAF4</accession>